<accession>A0A183DQT8</accession>
<sequence>MRADLEKEMAQLRTMQHPQFCREEEKINERFRADLVAIEEHAKVSLLLFYILLLSESSRDSFPHLLDLPKMLSFSYAAAALCKILLLFTTSQSDA</sequence>
<keyword evidence="2" id="KW-1185">Reference proteome</keyword>
<gene>
    <name evidence="1" type="ORF">GPUH_LOCUS11079</name>
</gene>
<evidence type="ECO:0000313" key="1">
    <source>
        <dbReference type="EMBL" id="VDN18306.1"/>
    </source>
</evidence>
<proteinExistence type="predicted"/>
<dbReference type="Proteomes" id="UP000271098">
    <property type="component" value="Unassembled WGS sequence"/>
</dbReference>
<reference evidence="1 2" key="2">
    <citation type="submission" date="2018-11" db="EMBL/GenBank/DDBJ databases">
        <authorList>
            <consortium name="Pathogen Informatics"/>
        </authorList>
    </citation>
    <scope>NUCLEOTIDE SEQUENCE [LARGE SCALE GENOMIC DNA]</scope>
</reference>
<protein>
    <submittedName>
        <fullName evidence="3">Rab5-bind domain-containing protein</fullName>
    </submittedName>
</protein>
<evidence type="ECO:0000313" key="3">
    <source>
        <dbReference type="WBParaSite" id="GPUH_0001109201-mRNA-1"/>
    </source>
</evidence>
<evidence type="ECO:0000313" key="2">
    <source>
        <dbReference type="Proteomes" id="UP000271098"/>
    </source>
</evidence>
<reference evidence="3" key="1">
    <citation type="submission" date="2016-06" db="UniProtKB">
        <authorList>
            <consortium name="WormBaseParasite"/>
        </authorList>
    </citation>
    <scope>IDENTIFICATION</scope>
</reference>
<dbReference type="WBParaSite" id="GPUH_0001109201-mRNA-1">
    <property type="protein sequence ID" value="GPUH_0001109201-mRNA-1"/>
    <property type="gene ID" value="GPUH_0001109201"/>
</dbReference>
<organism evidence="3">
    <name type="scientific">Gongylonema pulchrum</name>
    <dbReference type="NCBI Taxonomy" id="637853"/>
    <lineage>
        <taxon>Eukaryota</taxon>
        <taxon>Metazoa</taxon>
        <taxon>Ecdysozoa</taxon>
        <taxon>Nematoda</taxon>
        <taxon>Chromadorea</taxon>
        <taxon>Rhabditida</taxon>
        <taxon>Spirurina</taxon>
        <taxon>Spiruromorpha</taxon>
        <taxon>Spiruroidea</taxon>
        <taxon>Gongylonematidae</taxon>
        <taxon>Gongylonema</taxon>
    </lineage>
</organism>
<dbReference type="AlphaFoldDB" id="A0A183DQT8"/>
<dbReference type="EMBL" id="UYRT01078330">
    <property type="protein sequence ID" value="VDN18306.1"/>
    <property type="molecule type" value="Genomic_DNA"/>
</dbReference>
<name>A0A183DQT8_9BILA</name>